<evidence type="ECO:0000313" key="1">
    <source>
        <dbReference type="EMBL" id="QGZ96873.1"/>
    </source>
</evidence>
<gene>
    <name evidence="1" type="ORF">DSM104635_03738</name>
</gene>
<evidence type="ECO:0008006" key="3">
    <source>
        <dbReference type="Google" id="ProtNLM"/>
    </source>
</evidence>
<reference evidence="2" key="1">
    <citation type="submission" date="2019-12" db="EMBL/GenBank/DDBJ databases">
        <title>Complete genome of Terracaulis silvestris 0127_4.</title>
        <authorList>
            <person name="Vieira S."/>
            <person name="Riedel T."/>
            <person name="Sproer C."/>
            <person name="Pascual J."/>
            <person name="Boedeker C."/>
            <person name="Overmann J."/>
        </authorList>
    </citation>
    <scope>NUCLEOTIDE SEQUENCE [LARGE SCALE GENOMIC DNA]</scope>
    <source>
        <strain evidence="2">0127_4</strain>
    </source>
</reference>
<evidence type="ECO:0000313" key="2">
    <source>
        <dbReference type="Proteomes" id="UP000431269"/>
    </source>
</evidence>
<dbReference type="AlphaFoldDB" id="A0A6I6N0K8"/>
<dbReference type="Proteomes" id="UP000431269">
    <property type="component" value="Chromosome"/>
</dbReference>
<sequence length="161" mass="18960">MSDPSLEQHRHDWDWLVGAWNVRHRRLKERLTGNTEWDEFNGTSRMWQTVNGFGTVDDDWLDIPGGAYRAMAVRGFDTQTRQWSIWWFDERYPQSLGEPVRGGFRDGVGEFIGDDTLRGQPIKARFRWTEITATSARWEQAFSPDNGATWEVNWWMAFTRA</sequence>
<protein>
    <recommendedName>
        <fullName evidence="3">DUF1579 domain-containing protein</fullName>
    </recommendedName>
</protein>
<proteinExistence type="predicted"/>
<name>A0A6I6N0K8_9CAUL</name>
<dbReference type="EMBL" id="CP047045">
    <property type="protein sequence ID" value="QGZ96873.1"/>
    <property type="molecule type" value="Genomic_DNA"/>
</dbReference>
<keyword evidence="2" id="KW-1185">Reference proteome</keyword>
<accession>A0A6I6N0K8</accession>
<organism evidence="1 2">
    <name type="scientific">Terricaulis silvestris</name>
    <dbReference type="NCBI Taxonomy" id="2686094"/>
    <lineage>
        <taxon>Bacteria</taxon>
        <taxon>Pseudomonadati</taxon>
        <taxon>Pseudomonadota</taxon>
        <taxon>Alphaproteobacteria</taxon>
        <taxon>Caulobacterales</taxon>
        <taxon>Caulobacteraceae</taxon>
        <taxon>Terricaulis</taxon>
    </lineage>
</organism>
<dbReference type="KEGG" id="tsv:DSM104635_03738"/>